<dbReference type="AlphaFoldDB" id="A0A8J7KA69"/>
<evidence type="ECO:0000313" key="2">
    <source>
        <dbReference type="EMBL" id="MBF0597145.1"/>
    </source>
</evidence>
<gene>
    <name evidence="2" type="ORF">IM532_06740</name>
</gene>
<feature type="chain" id="PRO_5035280368" evidence="1">
    <location>
        <begin position="19"/>
        <end position="245"/>
    </location>
</feature>
<protein>
    <submittedName>
        <fullName evidence="2">DUF2911 domain-containing protein</fullName>
    </submittedName>
</protein>
<keyword evidence="3" id="KW-1185">Reference proteome</keyword>
<dbReference type="Proteomes" id="UP000608754">
    <property type="component" value="Unassembled WGS sequence"/>
</dbReference>
<comment type="caution">
    <text evidence="2">The sequence shown here is derived from an EMBL/GenBank/DDBJ whole genome shotgun (WGS) entry which is preliminary data.</text>
</comment>
<feature type="signal peptide" evidence="1">
    <location>
        <begin position="1"/>
        <end position="18"/>
    </location>
</feature>
<dbReference type="InterPro" id="IPR021314">
    <property type="entry name" value="DUF2911"/>
</dbReference>
<reference evidence="2" key="1">
    <citation type="submission" date="2020-10" db="EMBL/GenBank/DDBJ databases">
        <authorList>
            <person name="Lu T."/>
            <person name="Wang Q."/>
            <person name="Han X."/>
        </authorList>
    </citation>
    <scope>NUCLEOTIDE SEQUENCE</scope>
    <source>
        <strain evidence="2">WQ 117</strain>
    </source>
</reference>
<evidence type="ECO:0000313" key="3">
    <source>
        <dbReference type="Proteomes" id="UP000608754"/>
    </source>
</evidence>
<dbReference type="RefSeq" id="WP_194182697.1">
    <property type="nucleotide sequence ID" value="NZ_JADGIK010000004.1"/>
</dbReference>
<keyword evidence="1" id="KW-0732">Signal</keyword>
<dbReference type="EMBL" id="JADGIK010000004">
    <property type="protein sequence ID" value="MBF0597145.1"/>
    <property type="molecule type" value="Genomic_DNA"/>
</dbReference>
<name>A0A8J7KA69_9FLAO</name>
<accession>A0A8J7KA69</accession>
<evidence type="ECO:0000256" key="1">
    <source>
        <dbReference type="SAM" id="SignalP"/>
    </source>
</evidence>
<organism evidence="2 3">
    <name type="scientific">Faecalibacter rhinopitheci</name>
    <dbReference type="NCBI Taxonomy" id="2779678"/>
    <lineage>
        <taxon>Bacteria</taxon>
        <taxon>Pseudomonadati</taxon>
        <taxon>Bacteroidota</taxon>
        <taxon>Flavobacteriia</taxon>
        <taxon>Flavobacteriales</taxon>
        <taxon>Weeksellaceae</taxon>
        <taxon>Faecalibacter</taxon>
    </lineage>
</organism>
<sequence>MKLKSTLIALLFAGFAFAQIQFPQASNKSEIEQTIGFTKVEVDYYRPNLNNRSAFGGIVPFGEVWRTGANNNTTIEFNTDVLLEGKPLLKGKYSLYTIPTEKSWNVIFYKNSDNWGNPKTWDESQVALKVTVPVYKTSEKVETFTIGFDEVNVNSGKLVFQWDITKVKVNIDVPTHQKVLQNIQTQLNDNSSARDFYSAANYYYMQKLDLKKAKEWIDIALAKDTNSPEYFTELKSKIESELKKK</sequence>
<dbReference type="Pfam" id="PF11138">
    <property type="entry name" value="DUF2911"/>
    <property type="match status" value="1"/>
</dbReference>
<proteinExistence type="predicted"/>